<sequence>MIREVNEASAISAFCIGLTLNCILIWLIIRKSPKEMRVFSHILMQTCCADLIMLTINLLAQPIYASDEGVGIVILNGPMRHLGTLPQNLILFIWDNCFFFSFFGFAAQFIYRYLILNRNINISSTQYFIALICILFPTDFVLASILYVAGLPQGGFYSIAWIVVSIFITTAYSTIFCCAYAIRRFVKEHIKNTKTKVSEINDQLTLNMIIQSLLPLLAIIPVWTTLISSLFNANFSTVDSGPLQVVSLTLNMMLVRLPIHWIAVLNPVVTILTVKHYKSAIQSLILHGTAKVHSTTSQHTQQVLGTNQNGNIIYHTPQNKMEMNIILFFQFNILLFLFLEIFVDCVKPGDEQHHKEHQNAHFNKDKQNSIIQYDVIAEKGFKKRKIEHSNPPTSHQKMANVGEKTNVTNESEYYHQVNFDNYNQEPIYMKNDYENHYNYLLKKISAKIDEHIDDNEVDDKLVSDKQKELEDALIKDEQIKDSDVN</sequence>
<name>A0A915NJA8_9BILA</name>
<keyword evidence="1" id="KW-1133">Transmembrane helix</keyword>
<dbReference type="Proteomes" id="UP000887560">
    <property type="component" value="Unplaced"/>
</dbReference>
<dbReference type="SUPFAM" id="SSF81321">
    <property type="entry name" value="Family A G protein-coupled receptor-like"/>
    <property type="match status" value="1"/>
</dbReference>
<organism evidence="2 3">
    <name type="scientific">Meloidogyne floridensis</name>
    <dbReference type="NCBI Taxonomy" id="298350"/>
    <lineage>
        <taxon>Eukaryota</taxon>
        <taxon>Metazoa</taxon>
        <taxon>Ecdysozoa</taxon>
        <taxon>Nematoda</taxon>
        <taxon>Chromadorea</taxon>
        <taxon>Rhabditida</taxon>
        <taxon>Tylenchina</taxon>
        <taxon>Tylenchomorpha</taxon>
        <taxon>Tylenchoidea</taxon>
        <taxon>Meloidogynidae</taxon>
        <taxon>Meloidogyninae</taxon>
        <taxon>Meloidogyne</taxon>
    </lineage>
</organism>
<accession>A0A915NJA8</accession>
<dbReference type="PANTHER" id="PTHR22943">
    <property type="entry name" value="7-TRANSMEMBRANE DOMAIN RECEPTOR C.ELEGANS"/>
    <property type="match status" value="1"/>
</dbReference>
<dbReference type="WBParaSite" id="scf7180000417702.g1665">
    <property type="protein sequence ID" value="scf7180000417702.g1665"/>
    <property type="gene ID" value="scf7180000417702.g1665"/>
</dbReference>
<feature type="transmembrane region" description="Helical" evidence="1">
    <location>
        <begin position="41"/>
        <end position="60"/>
    </location>
</feature>
<evidence type="ECO:0000313" key="2">
    <source>
        <dbReference type="Proteomes" id="UP000887560"/>
    </source>
</evidence>
<feature type="transmembrane region" description="Helical" evidence="1">
    <location>
        <begin position="127"/>
        <end position="150"/>
    </location>
</feature>
<feature type="transmembrane region" description="Helical" evidence="1">
    <location>
        <begin position="6"/>
        <end position="29"/>
    </location>
</feature>
<evidence type="ECO:0000256" key="1">
    <source>
        <dbReference type="SAM" id="Phobius"/>
    </source>
</evidence>
<protein>
    <submittedName>
        <fullName evidence="3">G_PROTEIN_RECEP_F1_2 domain-containing protein</fullName>
    </submittedName>
</protein>
<dbReference type="PANTHER" id="PTHR22943:SF248">
    <property type="entry name" value="SEVEN TM RECEPTOR"/>
    <property type="match status" value="1"/>
</dbReference>
<dbReference type="AlphaFoldDB" id="A0A915NJA8"/>
<evidence type="ECO:0000313" key="3">
    <source>
        <dbReference type="WBParaSite" id="scf7180000417702.g1665"/>
    </source>
</evidence>
<feature type="transmembrane region" description="Helical" evidence="1">
    <location>
        <begin position="253"/>
        <end position="274"/>
    </location>
</feature>
<feature type="transmembrane region" description="Helical" evidence="1">
    <location>
        <begin position="213"/>
        <end position="233"/>
    </location>
</feature>
<dbReference type="Pfam" id="PF10326">
    <property type="entry name" value="7TM_GPCR_Str"/>
    <property type="match status" value="2"/>
</dbReference>
<feature type="transmembrane region" description="Helical" evidence="1">
    <location>
        <begin position="325"/>
        <end position="343"/>
    </location>
</feature>
<keyword evidence="2" id="KW-1185">Reference proteome</keyword>
<keyword evidence="1" id="KW-0812">Transmembrane</keyword>
<dbReference type="InterPro" id="IPR019428">
    <property type="entry name" value="7TM_GPCR_serpentine_rcpt_Str"/>
</dbReference>
<reference evidence="3" key="1">
    <citation type="submission" date="2022-11" db="UniProtKB">
        <authorList>
            <consortium name="WormBaseParasite"/>
        </authorList>
    </citation>
    <scope>IDENTIFICATION</scope>
</reference>
<proteinExistence type="predicted"/>
<keyword evidence="1" id="KW-0472">Membrane</keyword>
<feature type="transmembrane region" description="Helical" evidence="1">
    <location>
        <begin position="156"/>
        <end position="182"/>
    </location>
</feature>
<feature type="transmembrane region" description="Helical" evidence="1">
    <location>
        <begin position="89"/>
        <end position="115"/>
    </location>
</feature>